<evidence type="ECO:0000313" key="4">
    <source>
        <dbReference type="Proteomes" id="UP000822688"/>
    </source>
</evidence>
<dbReference type="Pfam" id="PF03364">
    <property type="entry name" value="Polyketide_cyc"/>
    <property type="match status" value="2"/>
</dbReference>
<reference evidence="3" key="1">
    <citation type="submission" date="2020-06" db="EMBL/GenBank/DDBJ databases">
        <title>WGS assembly of Ceratodon purpureus strain R40.</title>
        <authorList>
            <person name="Carey S.B."/>
            <person name="Jenkins J."/>
            <person name="Shu S."/>
            <person name="Lovell J.T."/>
            <person name="Sreedasyam A."/>
            <person name="Maumus F."/>
            <person name="Tiley G.P."/>
            <person name="Fernandez-Pozo N."/>
            <person name="Barry K."/>
            <person name="Chen C."/>
            <person name="Wang M."/>
            <person name="Lipzen A."/>
            <person name="Daum C."/>
            <person name="Saski C.A."/>
            <person name="Payton A.C."/>
            <person name="Mcbreen J.C."/>
            <person name="Conrad R.E."/>
            <person name="Kollar L.M."/>
            <person name="Olsson S."/>
            <person name="Huttunen S."/>
            <person name="Landis J.B."/>
            <person name="Wickett N.J."/>
            <person name="Johnson M.G."/>
            <person name="Rensing S.A."/>
            <person name="Grimwood J."/>
            <person name="Schmutz J."/>
            <person name="Mcdaniel S.F."/>
        </authorList>
    </citation>
    <scope>NUCLEOTIDE SEQUENCE</scope>
    <source>
        <strain evidence="3">R40</strain>
    </source>
</reference>
<dbReference type="InterPro" id="IPR005031">
    <property type="entry name" value="COQ10_START"/>
</dbReference>
<dbReference type="Proteomes" id="UP000822688">
    <property type="component" value="Chromosome 1"/>
</dbReference>
<sequence>MMDSMATGLFSTRPLCGSECSARPCRPISSNCSAVRFPFLSSDPTVSTFLEVHHYYDASAARPDDFIAIPKARKWRGNANGFAKGRKGVPLAKVLWAPEPSPFYEMQYEDFCVDVLERVRDVGAEFNKAISTHIMRLPWSLIELQKFALSTRGRLRRDVRGVGDHLIQSAHHVVHSLDFRCSQKGSNRSGRNGGHVGHGSIANAVNSNVDTNSFERQVHCQVEAVSWRERHISASVRIEANQERVWEVLTDYGRLAEFIPNLTRSEQIPCPHPGRKWLLQEGKQTALYWQIEARVVLDLEELPDAKDGKELRFSMVDGDFKRYVGRWYLRPDVRSGTTTLHYEVNVTPRLLFPAAFVEQIIKSDLPINLRAIANRVEEGLSILQGAGYAQSNEGLSPPVALKERAKLGERRYSWGAIGSTCQVGKPCVVDEVHLRRFDDLLENGGVHRRVVAAITVEAPAHNVWAVLTDYERLHEFVPNLATCEVLTREKNKVRLLQEGCKCLLYMVLHARVVLDLWERPQYEILFQQVEGDFDSFQGKWTLEPLGAEHTLLKYLVDTKMHRDSLLAEALVEEVIYEDLPANLCAIRDRVELLESDTLRKDRIEITELEKFDNQESSDEDASEEDEARTGRREFPRIRKRPLVVGLQRDFNILQRELFKFIAENGTLGVMPLRDELREAGRVDLEKAIARNGGFGPVASKLNLSLAYKERKPKGYWDNLQNLQMEILLFQTEHGKDRTHMPTRRSLEKAGRYDLARSLEKWGGLREVARVLGLQVKKQQTRTVKTDSPPAQLLKVSDGNETDIQVPLKTMRPLKSKKWVTMRRGAGMDSIDQ</sequence>
<protein>
    <recommendedName>
        <fullName evidence="2">Coenzyme Q-binding protein COQ10 START domain-containing protein</fullName>
    </recommendedName>
</protein>
<evidence type="ECO:0000259" key="2">
    <source>
        <dbReference type="Pfam" id="PF03364"/>
    </source>
</evidence>
<dbReference type="InterPro" id="IPR023393">
    <property type="entry name" value="START-like_dom_sf"/>
</dbReference>
<proteinExistence type="predicted"/>
<dbReference type="CDD" id="cd08866">
    <property type="entry name" value="SRPBCC_11"/>
    <property type="match status" value="2"/>
</dbReference>
<feature type="region of interest" description="Disordered" evidence="1">
    <location>
        <begin position="611"/>
        <end position="631"/>
    </location>
</feature>
<comment type="caution">
    <text evidence="3">The sequence shown here is derived from an EMBL/GenBank/DDBJ whole genome shotgun (WGS) entry which is preliminary data.</text>
</comment>
<gene>
    <name evidence="3" type="ORF">KC19_1G182500</name>
</gene>
<dbReference type="PANTHER" id="PTHR34060">
    <property type="entry name" value="POLYKETIDE CYCLASE / DEHYDRASE AND LIPID TRANSPORT PROTEIN"/>
    <property type="match status" value="1"/>
</dbReference>
<feature type="domain" description="Coenzyme Q-binding protein COQ10 START" evidence="2">
    <location>
        <begin position="456"/>
        <end position="586"/>
    </location>
</feature>
<organism evidence="3 4">
    <name type="scientific">Ceratodon purpureus</name>
    <name type="common">Fire moss</name>
    <name type="synonym">Dicranum purpureum</name>
    <dbReference type="NCBI Taxonomy" id="3225"/>
    <lineage>
        <taxon>Eukaryota</taxon>
        <taxon>Viridiplantae</taxon>
        <taxon>Streptophyta</taxon>
        <taxon>Embryophyta</taxon>
        <taxon>Bryophyta</taxon>
        <taxon>Bryophytina</taxon>
        <taxon>Bryopsida</taxon>
        <taxon>Dicranidae</taxon>
        <taxon>Pseudoditrichales</taxon>
        <taxon>Ditrichaceae</taxon>
        <taxon>Ceratodon</taxon>
    </lineage>
</organism>
<feature type="compositionally biased region" description="Acidic residues" evidence="1">
    <location>
        <begin position="615"/>
        <end position="626"/>
    </location>
</feature>
<dbReference type="GO" id="GO:0042548">
    <property type="term" value="P:regulation of photosynthesis, light reaction"/>
    <property type="evidence" value="ECO:0007669"/>
    <property type="project" value="TreeGrafter"/>
</dbReference>
<dbReference type="EMBL" id="CM026421">
    <property type="protein sequence ID" value="KAG0591540.1"/>
    <property type="molecule type" value="Genomic_DNA"/>
</dbReference>
<keyword evidence="4" id="KW-1185">Reference proteome</keyword>
<evidence type="ECO:0000256" key="1">
    <source>
        <dbReference type="SAM" id="MobiDB-lite"/>
    </source>
</evidence>
<evidence type="ECO:0000313" key="3">
    <source>
        <dbReference type="EMBL" id="KAG0591540.1"/>
    </source>
</evidence>
<dbReference type="Gene3D" id="3.30.530.20">
    <property type="match status" value="2"/>
</dbReference>
<name>A0A8T0J6I8_CERPU</name>
<feature type="domain" description="Coenzyme Q-binding protein COQ10 START" evidence="2">
    <location>
        <begin position="238"/>
        <end position="371"/>
    </location>
</feature>
<accession>A0A8T0J6I8</accession>
<dbReference type="PANTHER" id="PTHR34060:SF2">
    <property type="entry name" value="OS03G0837900 PROTEIN"/>
    <property type="match status" value="1"/>
</dbReference>
<dbReference type="OrthoDB" id="2779at2759"/>
<dbReference type="SUPFAM" id="SSF55961">
    <property type="entry name" value="Bet v1-like"/>
    <property type="match status" value="2"/>
</dbReference>
<dbReference type="AlphaFoldDB" id="A0A8T0J6I8"/>